<keyword evidence="7" id="KW-0548">Nucleotidyltransferase</keyword>
<comment type="subcellular location">
    <subcellularLocation>
        <location evidence="1">Cytoplasm</location>
    </subcellularLocation>
</comment>
<evidence type="ECO:0000256" key="5">
    <source>
        <dbReference type="ARBA" id="ARBA00022679"/>
    </source>
</evidence>
<dbReference type="AlphaFoldDB" id="A0A1G2BZZ4"/>
<comment type="similarity">
    <text evidence="2">Belongs to the SUA5 family.</text>
</comment>
<name>A0A1G2BZZ4_9BACT</name>
<dbReference type="Proteomes" id="UP000177626">
    <property type="component" value="Unassembled WGS sequence"/>
</dbReference>
<evidence type="ECO:0000313" key="13">
    <source>
        <dbReference type="EMBL" id="OGY94735.1"/>
    </source>
</evidence>
<gene>
    <name evidence="13" type="ORF">A2406_03735</name>
</gene>
<dbReference type="GO" id="GO:0000049">
    <property type="term" value="F:tRNA binding"/>
    <property type="evidence" value="ECO:0007669"/>
    <property type="project" value="TreeGrafter"/>
</dbReference>
<dbReference type="GO" id="GO:0005737">
    <property type="term" value="C:cytoplasm"/>
    <property type="evidence" value="ECO:0007669"/>
    <property type="project" value="UniProtKB-SubCell"/>
</dbReference>
<keyword evidence="8" id="KW-0547">Nucleotide-binding</keyword>
<evidence type="ECO:0000256" key="7">
    <source>
        <dbReference type="ARBA" id="ARBA00022695"/>
    </source>
</evidence>
<evidence type="ECO:0000256" key="9">
    <source>
        <dbReference type="ARBA" id="ARBA00022840"/>
    </source>
</evidence>
<dbReference type="Pfam" id="PF01300">
    <property type="entry name" value="Sua5_yciO_yrdC"/>
    <property type="match status" value="1"/>
</dbReference>
<dbReference type="InterPro" id="IPR050156">
    <property type="entry name" value="TC-AMP_synthase_SUA5"/>
</dbReference>
<comment type="catalytic activity">
    <reaction evidence="11">
        <text>L-threonine + hydrogencarbonate + ATP = L-threonylcarbamoyladenylate + diphosphate + H2O</text>
        <dbReference type="Rhea" id="RHEA:36407"/>
        <dbReference type="ChEBI" id="CHEBI:15377"/>
        <dbReference type="ChEBI" id="CHEBI:17544"/>
        <dbReference type="ChEBI" id="CHEBI:30616"/>
        <dbReference type="ChEBI" id="CHEBI:33019"/>
        <dbReference type="ChEBI" id="CHEBI:57926"/>
        <dbReference type="ChEBI" id="CHEBI:73682"/>
        <dbReference type="EC" id="2.7.7.87"/>
    </reaction>
</comment>
<proteinExistence type="inferred from homology"/>
<dbReference type="GO" id="GO:0061710">
    <property type="term" value="F:L-threonylcarbamoyladenylate synthase"/>
    <property type="evidence" value="ECO:0007669"/>
    <property type="project" value="UniProtKB-EC"/>
</dbReference>
<dbReference type="InterPro" id="IPR017945">
    <property type="entry name" value="DHBP_synth_RibB-like_a/b_dom"/>
</dbReference>
<evidence type="ECO:0000259" key="12">
    <source>
        <dbReference type="PROSITE" id="PS51163"/>
    </source>
</evidence>
<feature type="domain" description="YrdC-like" evidence="12">
    <location>
        <begin position="12"/>
        <end position="198"/>
    </location>
</feature>
<comment type="caution">
    <text evidence="13">The sequence shown here is derived from an EMBL/GenBank/DDBJ whole genome shotgun (WGS) entry which is preliminary data.</text>
</comment>
<evidence type="ECO:0000256" key="6">
    <source>
        <dbReference type="ARBA" id="ARBA00022694"/>
    </source>
</evidence>
<evidence type="ECO:0000256" key="2">
    <source>
        <dbReference type="ARBA" id="ARBA00007663"/>
    </source>
</evidence>
<evidence type="ECO:0000256" key="10">
    <source>
        <dbReference type="ARBA" id="ARBA00029774"/>
    </source>
</evidence>
<dbReference type="GO" id="GO:0008033">
    <property type="term" value="P:tRNA processing"/>
    <property type="evidence" value="ECO:0007669"/>
    <property type="project" value="UniProtKB-KW"/>
</dbReference>
<evidence type="ECO:0000256" key="4">
    <source>
        <dbReference type="ARBA" id="ARBA00022490"/>
    </source>
</evidence>
<evidence type="ECO:0000256" key="1">
    <source>
        <dbReference type="ARBA" id="ARBA00004496"/>
    </source>
</evidence>
<keyword evidence="5" id="KW-0808">Transferase</keyword>
<evidence type="ECO:0000256" key="11">
    <source>
        <dbReference type="ARBA" id="ARBA00048366"/>
    </source>
</evidence>
<evidence type="ECO:0000256" key="3">
    <source>
        <dbReference type="ARBA" id="ARBA00012584"/>
    </source>
</evidence>
<evidence type="ECO:0000313" key="14">
    <source>
        <dbReference type="Proteomes" id="UP000177626"/>
    </source>
</evidence>
<dbReference type="NCBIfam" id="TIGR00057">
    <property type="entry name" value="L-threonylcarbamoyladenylate synthase"/>
    <property type="match status" value="1"/>
</dbReference>
<protein>
    <recommendedName>
        <fullName evidence="10">L-threonylcarbamoyladenylate synthase</fullName>
        <ecNumber evidence="3">2.7.7.87</ecNumber>
    </recommendedName>
    <alternativeName>
        <fullName evidence="10">L-threonylcarbamoyladenylate synthase</fullName>
    </alternativeName>
</protein>
<keyword evidence="6" id="KW-0819">tRNA processing</keyword>
<dbReference type="PANTHER" id="PTHR17490:SF16">
    <property type="entry name" value="THREONYLCARBAMOYL-AMP SYNTHASE"/>
    <property type="match status" value="1"/>
</dbReference>
<evidence type="ECO:0000256" key="8">
    <source>
        <dbReference type="ARBA" id="ARBA00022741"/>
    </source>
</evidence>
<dbReference type="GO" id="GO:0005524">
    <property type="term" value="F:ATP binding"/>
    <property type="evidence" value="ECO:0007669"/>
    <property type="project" value="UniProtKB-KW"/>
</dbReference>
<keyword evidence="9" id="KW-0067">ATP-binding</keyword>
<dbReference type="InterPro" id="IPR006070">
    <property type="entry name" value="Sua5-like_dom"/>
</dbReference>
<organism evidence="13 14">
    <name type="scientific">Candidatus Komeilibacteria bacterium RIFOXYC1_FULL_37_11</name>
    <dbReference type="NCBI Taxonomy" id="1798555"/>
    <lineage>
        <taxon>Bacteria</taxon>
        <taxon>Candidatus Komeiliibacteriota</taxon>
    </lineage>
</organism>
<keyword evidence="4" id="KW-0963">Cytoplasm</keyword>
<accession>A0A1G2BZZ4</accession>
<reference evidence="13 14" key="1">
    <citation type="journal article" date="2016" name="Nat. Commun.">
        <title>Thousands of microbial genomes shed light on interconnected biogeochemical processes in an aquifer system.</title>
        <authorList>
            <person name="Anantharaman K."/>
            <person name="Brown C.T."/>
            <person name="Hug L.A."/>
            <person name="Sharon I."/>
            <person name="Castelle C.J."/>
            <person name="Probst A.J."/>
            <person name="Thomas B.C."/>
            <person name="Singh A."/>
            <person name="Wilkins M.J."/>
            <person name="Karaoz U."/>
            <person name="Brodie E.L."/>
            <person name="Williams K.H."/>
            <person name="Hubbard S.S."/>
            <person name="Banfield J.F."/>
        </authorList>
    </citation>
    <scope>NUCLEOTIDE SEQUENCE [LARGE SCALE GENOMIC DNA]</scope>
</reference>
<dbReference type="SUPFAM" id="SSF55821">
    <property type="entry name" value="YrdC/RibB"/>
    <property type="match status" value="1"/>
</dbReference>
<dbReference type="GO" id="GO:0006450">
    <property type="term" value="P:regulation of translational fidelity"/>
    <property type="evidence" value="ECO:0007669"/>
    <property type="project" value="TreeGrafter"/>
</dbReference>
<dbReference type="Gene3D" id="3.90.870.10">
    <property type="entry name" value="DHBP synthase"/>
    <property type="match status" value="1"/>
</dbReference>
<dbReference type="EC" id="2.7.7.87" evidence="3"/>
<dbReference type="EMBL" id="MHKQ01000004">
    <property type="protein sequence ID" value="OGY94735.1"/>
    <property type="molecule type" value="Genomic_DNA"/>
</dbReference>
<dbReference type="PROSITE" id="PS51163">
    <property type="entry name" value="YRDC"/>
    <property type="match status" value="1"/>
</dbReference>
<dbReference type="PANTHER" id="PTHR17490">
    <property type="entry name" value="SUA5"/>
    <property type="match status" value="1"/>
</dbReference>
<sequence length="200" mass="22479">MKEIKLDKNTRIEALQAVVEVLNKGGVVIYPTETAYGLGCDFYNPKARNKIYAIKKRDKKNILPVIVPDLITATSLVDFSSMARRLAMEHWPGPLTLVLPYKYYKINDHGDDYLALRVSDHPFVSLLSANFAKPIVSTSANISNQPNCYSPEDIKKQFMNSKIKPDLFINAGKLPKVKPTTIVKVVGDKMEILRQGETKI</sequence>
<dbReference type="GO" id="GO:0003725">
    <property type="term" value="F:double-stranded RNA binding"/>
    <property type="evidence" value="ECO:0007669"/>
    <property type="project" value="InterPro"/>
</dbReference>